<name>A0A8S5PY75_9CAUD</name>
<reference evidence="1" key="1">
    <citation type="journal article" date="2021" name="Proc. Natl. Acad. Sci. U.S.A.">
        <title>A Catalog of Tens of Thousands of Viruses from Human Metagenomes Reveals Hidden Associations with Chronic Diseases.</title>
        <authorList>
            <person name="Tisza M.J."/>
            <person name="Buck C.B."/>
        </authorList>
    </citation>
    <scope>NUCLEOTIDE SEQUENCE</scope>
    <source>
        <strain evidence="1">Ctgsk7</strain>
    </source>
</reference>
<protein>
    <recommendedName>
        <fullName evidence="2">Tail protein</fullName>
    </recommendedName>
</protein>
<sequence>MATLDRTNNSTYIKMPAEKGKMDFTKTAGIDFPIIKINSYILGYAEINEFSIEIEDFLPHLSLEIETPIDTLSGVNMPKDGDLVSVFLRTTNDDLKPIRADFIIMQIAVSEVDFTKRTQRRYNHYSIQGDLYVPKMTSEVDQFAFCGTGKEAVMDFCERYKLGFAYTDPDNTDDKQIWLCYSSTPEDYIKSVVRHIWKDETSFFDCWIDQYYNLNFVNINDILGRKLEDDGTMDMGHMVTSFTSTWLDGTLMSNNDKDDKKKCPKLFTNAAAIENSVWYIKSWKPYNRSSQVTLNEGTIIEAEFFLANQYLFDNNEKQDVSVLCEPAYNPDKLTTHILLRGRTGLSMESAKQSNNGDFVDIYRKTPWMGVQYVMSDSDKKSADLNNMKWSGNLHKNYYRAEAHNRINLKELDKMWVELKFEGLNLGIARGEKIPVVIFEQNGILAEKNKSGTSFQETITDQDVMMMYSGWFMIDSVRYEYVPNEDPALSNFITVVTVTRREWNTPEYVEPIAVTDQAKKNQQMSKTEQEYVKEAEKAPELEYSETDLNNPSTAKIKELKSKGKLAEANKLSKQWEDMRDLLKRAGITNYIVTSMYRPNNSIGKTGSKSNHTVENFAMDIVPSNGDWDGLIQQLVNSPEIREYLKARNFGIMDERDPRWNKYFVGSGKGALHIGNDNGALTCWNEWQRKYNIG</sequence>
<dbReference type="EMBL" id="BK015533">
    <property type="protein sequence ID" value="DAE11459.1"/>
    <property type="molecule type" value="Genomic_DNA"/>
</dbReference>
<organism evidence="1">
    <name type="scientific">Myoviridae sp. ctgsk7</name>
    <dbReference type="NCBI Taxonomy" id="2825151"/>
    <lineage>
        <taxon>Viruses</taxon>
        <taxon>Duplodnaviria</taxon>
        <taxon>Heunggongvirae</taxon>
        <taxon>Uroviricota</taxon>
        <taxon>Caudoviricetes</taxon>
    </lineage>
</organism>
<evidence type="ECO:0000313" key="1">
    <source>
        <dbReference type="EMBL" id="DAE11459.1"/>
    </source>
</evidence>
<evidence type="ECO:0008006" key="2">
    <source>
        <dbReference type="Google" id="ProtNLM"/>
    </source>
</evidence>
<proteinExistence type="predicted"/>
<accession>A0A8S5PY75</accession>